<protein>
    <recommendedName>
        <fullName evidence="4">BZIP domain-containing protein</fullName>
    </recommendedName>
</protein>
<feature type="compositionally biased region" description="Basic and acidic residues" evidence="1">
    <location>
        <begin position="128"/>
        <end position="137"/>
    </location>
</feature>
<proteinExistence type="predicted"/>
<dbReference type="Proteomes" id="UP001465755">
    <property type="component" value="Unassembled WGS sequence"/>
</dbReference>
<sequence>MDSEDIVQGFRSQAQSIAARLSRGLTRRLLLCAGDQRAKPAARRRSPTSSATAGDGGDDDSTGELDLPPKEARKLRSRQAQARYREKQRAKHSGNEQLVAHLQDTIRQLEADNAELLAQHTSLATGDRPAELRERHMPAPSSRTASGLSFNPSDSFQDVEDQAPGLLHDMAEKEYALLCRTHDACNWPPPAHELVEQFRLDGLYERMQWHVTAIRTLVEDVDARTINTALKRLEEYIEVLRAFQTSMWEGHVKEHPVCSVADAAWQEKVQRRHGQPPSNLAAKILERMALSHDQQSRMLALQQVWQQQVQAARQRVVRLVDVTQNFMQVQQAATSPNTPQGATASTSAAKAEMQLQLCLYEQREAASTLYAGVLQVLSPYQHAVMEMASHPYRVNILALCDALQRSSRTTLPRMLVPAIVAEQPTAASFFPDMTADSGASSGGGEGLRGSVLPMTLAEDLMHLPAAPSLPSLPSSLLPSLQSGSAAIAAQLPPLLSVNLPHTSATATQPLMLGLGGGRSGTPHEHQSAPGAFHHDWSDPMLAQPPSSTLWPDSRPMEEDDL</sequence>
<reference evidence="2 3" key="1">
    <citation type="journal article" date="2024" name="Nat. Commun.">
        <title>Phylogenomics reveals the evolutionary origins of lichenization in chlorophyte algae.</title>
        <authorList>
            <person name="Puginier C."/>
            <person name="Libourel C."/>
            <person name="Otte J."/>
            <person name="Skaloud P."/>
            <person name="Haon M."/>
            <person name="Grisel S."/>
            <person name="Petersen M."/>
            <person name="Berrin J.G."/>
            <person name="Delaux P.M."/>
            <person name="Dal Grande F."/>
            <person name="Keller J."/>
        </authorList>
    </citation>
    <scope>NUCLEOTIDE SEQUENCE [LARGE SCALE GENOMIC DNA]</scope>
    <source>
        <strain evidence="2 3">SAG 2036</strain>
    </source>
</reference>
<keyword evidence="3" id="KW-1185">Reference proteome</keyword>
<evidence type="ECO:0008006" key="4">
    <source>
        <dbReference type="Google" id="ProtNLM"/>
    </source>
</evidence>
<dbReference type="EMBL" id="JALJOQ010000006">
    <property type="protein sequence ID" value="KAK9812456.1"/>
    <property type="molecule type" value="Genomic_DNA"/>
</dbReference>
<evidence type="ECO:0000256" key="1">
    <source>
        <dbReference type="SAM" id="MobiDB-lite"/>
    </source>
</evidence>
<feature type="compositionally biased region" description="Basic and acidic residues" evidence="1">
    <location>
        <begin position="521"/>
        <end position="537"/>
    </location>
</feature>
<dbReference type="Gene3D" id="1.20.5.170">
    <property type="match status" value="1"/>
</dbReference>
<organism evidence="2 3">
    <name type="scientific">Symbiochloris irregularis</name>
    <dbReference type="NCBI Taxonomy" id="706552"/>
    <lineage>
        <taxon>Eukaryota</taxon>
        <taxon>Viridiplantae</taxon>
        <taxon>Chlorophyta</taxon>
        <taxon>core chlorophytes</taxon>
        <taxon>Trebouxiophyceae</taxon>
        <taxon>Trebouxiales</taxon>
        <taxon>Trebouxiaceae</taxon>
        <taxon>Symbiochloris</taxon>
    </lineage>
</organism>
<dbReference type="AlphaFoldDB" id="A0AAW1PG21"/>
<feature type="compositionally biased region" description="Polar residues" evidence="1">
    <location>
        <begin position="141"/>
        <end position="150"/>
    </location>
</feature>
<feature type="region of interest" description="Disordered" evidence="1">
    <location>
        <begin position="34"/>
        <end position="97"/>
    </location>
</feature>
<evidence type="ECO:0000313" key="3">
    <source>
        <dbReference type="Proteomes" id="UP001465755"/>
    </source>
</evidence>
<accession>A0AAW1PG21</accession>
<evidence type="ECO:0000313" key="2">
    <source>
        <dbReference type="EMBL" id="KAK9812456.1"/>
    </source>
</evidence>
<feature type="region of interest" description="Disordered" evidence="1">
    <location>
        <begin position="508"/>
        <end position="561"/>
    </location>
</feature>
<feature type="region of interest" description="Disordered" evidence="1">
    <location>
        <begin position="121"/>
        <end position="150"/>
    </location>
</feature>
<comment type="caution">
    <text evidence="2">The sequence shown here is derived from an EMBL/GenBank/DDBJ whole genome shotgun (WGS) entry which is preliminary data.</text>
</comment>
<gene>
    <name evidence="2" type="ORF">WJX73_001084</name>
</gene>
<dbReference type="CDD" id="cd14686">
    <property type="entry name" value="bZIP"/>
    <property type="match status" value="1"/>
</dbReference>
<name>A0AAW1PG21_9CHLO</name>